<reference evidence="2 3" key="1">
    <citation type="journal article" date="2018" name="New Phytol.">
        <title>Phylogenomics of Endogonaceae and evolution of mycorrhizas within Mucoromycota.</title>
        <authorList>
            <person name="Chang Y."/>
            <person name="Desiro A."/>
            <person name="Na H."/>
            <person name="Sandor L."/>
            <person name="Lipzen A."/>
            <person name="Clum A."/>
            <person name="Barry K."/>
            <person name="Grigoriev I.V."/>
            <person name="Martin F.M."/>
            <person name="Stajich J.E."/>
            <person name="Smith M.E."/>
            <person name="Bonito G."/>
            <person name="Spatafora J.W."/>
        </authorList>
    </citation>
    <scope>NUCLEOTIDE SEQUENCE [LARGE SCALE GENOMIC DNA]</scope>
    <source>
        <strain evidence="2 3">AD002</strain>
    </source>
</reference>
<dbReference type="AlphaFoldDB" id="A0A433QHH8"/>
<evidence type="ECO:0000313" key="2">
    <source>
        <dbReference type="EMBL" id="RUS29280.1"/>
    </source>
</evidence>
<comment type="caution">
    <text evidence="2">The sequence shown here is derived from an EMBL/GenBank/DDBJ whole genome shotgun (WGS) entry which is preliminary data.</text>
</comment>
<dbReference type="Gene3D" id="2.120.10.30">
    <property type="entry name" value="TolB, C-terminal domain"/>
    <property type="match status" value="1"/>
</dbReference>
<keyword evidence="2" id="KW-0378">Hydrolase</keyword>
<accession>A0A433QHH8</accession>
<keyword evidence="3" id="KW-1185">Reference proteome</keyword>
<dbReference type="InterPro" id="IPR029058">
    <property type="entry name" value="AB_hydrolase_fold"/>
</dbReference>
<dbReference type="SUPFAM" id="SSF53474">
    <property type="entry name" value="alpha/beta-Hydrolases"/>
    <property type="match status" value="1"/>
</dbReference>
<dbReference type="InterPro" id="IPR050585">
    <property type="entry name" value="Xaa-Pro_dipeptidyl-ppase/CocE"/>
</dbReference>
<dbReference type="GO" id="GO:0008236">
    <property type="term" value="F:serine-type peptidase activity"/>
    <property type="evidence" value="ECO:0007669"/>
    <property type="project" value="InterPro"/>
</dbReference>
<name>A0A433QHH8_9FUNG</name>
<dbReference type="GO" id="GO:0006508">
    <property type="term" value="P:proteolysis"/>
    <property type="evidence" value="ECO:0007669"/>
    <property type="project" value="InterPro"/>
</dbReference>
<dbReference type="EMBL" id="RBNJ01005364">
    <property type="protein sequence ID" value="RUS29280.1"/>
    <property type="molecule type" value="Genomic_DNA"/>
</dbReference>
<gene>
    <name evidence="2" type="ORF">BC938DRAFT_480847</name>
</gene>
<evidence type="ECO:0000259" key="1">
    <source>
        <dbReference type="Pfam" id="PF00326"/>
    </source>
</evidence>
<dbReference type="Pfam" id="PF00326">
    <property type="entry name" value="Peptidase_S9"/>
    <property type="match status" value="1"/>
</dbReference>
<proteinExistence type="predicted"/>
<dbReference type="Gene3D" id="3.40.50.1820">
    <property type="entry name" value="alpha/beta hydrolase"/>
    <property type="match status" value="1"/>
</dbReference>
<dbReference type="PANTHER" id="PTHR43056">
    <property type="entry name" value="PEPTIDASE S9 PROLYL OLIGOPEPTIDASE"/>
    <property type="match status" value="1"/>
</dbReference>
<organism evidence="2 3">
    <name type="scientific">Jimgerdemannia flammicorona</name>
    <dbReference type="NCBI Taxonomy" id="994334"/>
    <lineage>
        <taxon>Eukaryota</taxon>
        <taxon>Fungi</taxon>
        <taxon>Fungi incertae sedis</taxon>
        <taxon>Mucoromycota</taxon>
        <taxon>Mucoromycotina</taxon>
        <taxon>Endogonomycetes</taxon>
        <taxon>Endogonales</taxon>
        <taxon>Endogonaceae</taxon>
        <taxon>Jimgerdemannia</taxon>
    </lineage>
</organism>
<protein>
    <submittedName>
        <fullName evidence="2">Alpha/Beta hydrolase protein</fullName>
    </submittedName>
</protein>
<dbReference type="SUPFAM" id="SSF82171">
    <property type="entry name" value="DPP6 N-terminal domain-like"/>
    <property type="match status" value="1"/>
</dbReference>
<dbReference type="PANTHER" id="PTHR43056:SF5">
    <property type="entry name" value="PEPTIDASE S9 PROLYL OLIGOPEPTIDASE CATALYTIC DOMAIN-CONTAINING PROTEIN"/>
    <property type="match status" value="1"/>
</dbReference>
<feature type="domain" description="Peptidase S9 prolyl oligopeptidase catalytic" evidence="1">
    <location>
        <begin position="448"/>
        <end position="649"/>
    </location>
</feature>
<dbReference type="InterPro" id="IPR011042">
    <property type="entry name" value="6-blade_b-propeller_TolB-like"/>
</dbReference>
<sequence>MTTITKQTRPYGSWESPITTDLLVQLKSSFGDITVDPTTKTVFWLSNLPEEDGRGAVYAKRLGHSESVRLTPAPYNCRTRVHEYGGGAFTVRDNILIFSNDADFRLYRIDLAYPEKITPVIQDSSKKYRYADLHIHPSGDFLLAIREEHMEDDRPETVVSTIVAIRLNVSFASGHNVHTLASGHDFYSSPRLSPADPTRLVYVAWDHPNMPWDFTQLHEARLHIDPSGAISIASTTQLAGDTIDESIVQPKFASDGTLYFASDRSGFWNLYRADAPGAAHLLLPHPVEEEFADPAWVFNTSSYDPLPSHPHRLIASHGHTLSILDTKTRTLTDLPTGFTNHSAVRALDDTHVVFLGSSPSQNSTIVAFNLKTRTTLPTIATSGPALSADIISHPQLITFPTTNNKHAYGYYYPPTNPSFQAPANTLPPLRVLSHGGPTSACSDSFNIPILYWTSRGFAVVNVNYGGSSGYGREFRNRLRGQWGVVDVDDCCNAARYLVAQGLVDPQKLAIQGESAGGYTTLACLAFRDVFTVGCSLYGISDITLLAKDTHKFESRYPDGLIGPYPEKEELYHERSPIHSADKILCPCIFFQGLEDNVVPPAQSEIMVEAIKKKSVPVAYVTYEGEAHGFRKAANIKRTVELELWFYGKMWGFEPADRIEEIPISNMVTI</sequence>
<dbReference type="InterPro" id="IPR001375">
    <property type="entry name" value="Peptidase_S9_cat"/>
</dbReference>
<dbReference type="Proteomes" id="UP000274822">
    <property type="component" value="Unassembled WGS sequence"/>
</dbReference>
<evidence type="ECO:0000313" key="3">
    <source>
        <dbReference type="Proteomes" id="UP000274822"/>
    </source>
</evidence>